<dbReference type="GO" id="GO:0004806">
    <property type="term" value="F:triacylglycerol lipase activity"/>
    <property type="evidence" value="ECO:0007669"/>
    <property type="project" value="TreeGrafter"/>
</dbReference>
<dbReference type="Gene3D" id="3.40.50.1820">
    <property type="entry name" value="alpha/beta hydrolase"/>
    <property type="match status" value="1"/>
</dbReference>
<organism evidence="2 3">
    <name type="scientific">Geodermatophilus normandii</name>
    <dbReference type="NCBI Taxonomy" id="1137989"/>
    <lineage>
        <taxon>Bacteria</taxon>
        <taxon>Bacillati</taxon>
        <taxon>Actinomycetota</taxon>
        <taxon>Actinomycetes</taxon>
        <taxon>Geodermatophilales</taxon>
        <taxon>Geodermatophilaceae</taxon>
        <taxon>Geodermatophilus</taxon>
    </lineage>
</organism>
<dbReference type="AlphaFoldDB" id="A0A6P0GID0"/>
<keyword evidence="2" id="KW-0378">Hydrolase</keyword>
<protein>
    <submittedName>
        <fullName evidence="2">Alpha/beta hydrolase</fullName>
    </submittedName>
</protein>
<reference evidence="2 3" key="1">
    <citation type="submission" date="2019-12" db="EMBL/GenBank/DDBJ databases">
        <title>WGS of CPCC 203550 I12A-02606.</title>
        <authorList>
            <person name="Jiang Z."/>
        </authorList>
    </citation>
    <scope>NUCLEOTIDE SEQUENCE [LARGE SCALE GENOMIC DNA]</scope>
    <source>
        <strain evidence="2 3">I12A-02606</strain>
    </source>
</reference>
<comment type="caution">
    <text evidence="2">The sequence shown here is derived from an EMBL/GenBank/DDBJ whole genome shotgun (WGS) entry which is preliminary data.</text>
</comment>
<evidence type="ECO:0000259" key="1">
    <source>
        <dbReference type="Pfam" id="PF00561"/>
    </source>
</evidence>
<dbReference type="SUPFAM" id="SSF53474">
    <property type="entry name" value="alpha/beta-Hydrolases"/>
    <property type="match status" value="1"/>
</dbReference>
<dbReference type="PANTHER" id="PTHR43433:SF5">
    <property type="entry name" value="AB HYDROLASE-1 DOMAIN-CONTAINING PROTEIN"/>
    <property type="match status" value="1"/>
</dbReference>
<dbReference type="GO" id="GO:0046503">
    <property type="term" value="P:glycerolipid catabolic process"/>
    <property type="evidence" value="ECO:0007669"/>
    <property type="project" value="TreeGrafter"/>
</dbReference>
<accession>A0A6P0GID0</accession>
<dbReference type="InterPro" id="IPR050471">
    <property type="entry name" value="AB_hydrolase"/>
</dbReference>
<evidence type="ECO:0000313" key="3">
    <source>
        <dbReference type="Proteomes" id="UP000471126"/>
    </source>
</evidence>
<feature type="domain" description="AB hydrolase-1" evidence="1">
    <location>
        <begin position="34"/>
        <end position="145"/>
    </location>
</feature>
<dbReference type="EMBL" id="JAAGWE010000020">
    <property type="protein sequence ID" value="NEM07000.1"/>
    <property type="molecule type" value="Genomic_DNA"/>
</dbReference>
<dbReference type="Proteomes" id="UP000471126">
    <property type="component" value="Unassembled WGS sequence"/>
</dbReference>
<dbReference type="InterPro" id="IPR000073">
    <property type="entry name" value="AB_hydrolase_1"/>
</dbReference>
<dbReference type="RefSeq" id="WP_163477120.1">
    <property type="nucleotide sequence ID" value="NZ_JAAGWE010000020.1"/>
</dbReference>
<gene>
    <name evidence="2" type="ORF">GCU54_13385</name>
</gene>
<proteinExistence type="predicted"/>
<dbReference type="Pfam" id="PF00561">
    <property type="entry name" value="Abhydrolase_1"/>
    <property type="match status" value="1"/>
</dbReference>
<name>A0A6P0GID0_9ACTN</name>
<evidence type="ECO:0000313" key="2">
    <source>
        <dbReference type="EMBL" id="NEM07000.1"/>
    </source>
</evidence>
<sequence>MSSTPTAPALETRTLEVPGAVLTYDVRPGPPGAPVLLLVGSPMGAEGFGTLAGYLTDRTVVTYDVRGAGRSRRTDGAPTNTPEEHADDVSAVIDAVGGGPVDLFATSGGAINALTLVARRPEQVRTLVAHEPPVVRYLPDAAEASAATHAVADAYRQGGTGPGMAAFIRLVSHRGPVTAELAGPAPDPAGFGLPSEDDGSRDHALLAQNLIPSAHAEFDVAALRAAPTRVVVAVGAGSEGELAHRGGEGVAAALGTAPVVFPGDHGGFMGGEFGQVGEPEAFAARLREVLDGEVPGSGVPDGGAPDDAA</sequence>
<dbReference type="InterPro" id="IPR029058">
    <property type="entry name" value="AB_hydrolase_fold"/>
</dbReference>
<dbReference type="PANTHER" id="PTHR43433">
    <property type="entry name" value="HYDROLASE, ALPHA/BETA FOLD FAMILY PROTEIN"/>
    <property type="match status" value="1"/>
</dbReference>